<dbReference type="InterPro" id="IPR024079">
    <property type="entry name" value="MetalloPept_cat_dom_sf"/>
</dbReference>
<proteinExistence type="predicted"/>
<gene>
    <name evidence="1" type="ORF">OLEAN_C35040</name>
</gene>
<dbReference type="Gene3D" id="1.10.472.150">
    <property type="entry name" value="Glucose-regulated metallo-peptidase M90, N-terminal domain"/>
    <property type="match status" value="1"/>
</dbReference>
<dbReference type="InterPro" id="IPR004027">
    <property type="entry name" value="SEC_C_motif"/>
</dbReference>
<keyword evidence="1" id="KW-0436">Ligase</keyword>
<dbReference type="PANTHER" id="PTHR30164">
    <property type="entry name" value="MTFA PEPTIDASE"/>
    <property type="match status" value="1"/>
</dbReference>
<sequence length="293" mass="33747">MLFSKVIAPLKLFFQNLFKHFFKSANEPVAAVHSKIWQAQWSSFLQQKVSFYRNLSTEDKLCFEQRCVLFLATTRVEGSQDVTVVDNDKLLVAASAIIPVWGFPGWHYFNIENVILLPSRFNEQYQYGMPDSRISGMVGTGVMSGKMVLSKPDLHLGFENSRDKQNVGIHEFVHLIDMADGQCDGFPERVTQYEFSAPWFDFVQHKINEVELGNSNINDYSATNSAEFFAVSSEYFFERPKMLQKKHPELYNYLSNFYQQNLAEINADIAPRKNRPCPCGSGKKYKRCCMPHK</sequence>
<keyword evidence="1" id="KW-0030">Aminoacyl-tRNA synthetase</keyword>
<organism evidence="1 2">
    <name type="scientific">Oleispira antarctica RB-8</name>
    <dbReference type="NCBI Taxonomy" id="698738"/>
    <lineage>
        <taxon>Bacteria</taxon>
        <taxon>Pseudomonadati</taxon>
        <taxon>Pseudomonadota</taxon>
        <taxon>Gammaproteobacteria</taxon>
        <taxon>Oceanospirillales</taxon>
        <taxon>Oceanospirillaceae</taxon>
        <taxon>Oleispira</taxon>
    </lineage>
</organism>
<dbReference type="GO" id="GO:0008237">
    <property type="term" value="F:metallopeptidase activity"/>
    <property type="evidence" value="ECO:0007669"/>
    <property type="project" value="InterPro"/>
</dbReference>
<dbReference type="InterPro" id="IPR010384">
    <property type="entry name" value="MtfA_fam"/>
</dbReference>
<name>R4YRW4_OLEAN</name>
<evidence type="ECO:0000313" key="1">
    <source>
        <dbReference type="EMBL" id="CCK77680.1"/>
    </source>
</evidence>
<dbReference type="GO" id="GO:0005829">
    <property type="term" value="C:cytosol"/>
    <property type="evidence" value="ECO:0007669"/>
    <property type="project" value="TreeGrafter"/>
</dbReference>
<dbReference type="CDD" id="cd20169">
    <property type="entry name" value="Peptidase_M90_mtfA"/>
    <property type="match status" value="1"/>
</dbReference>
<dbReference type="GO" id="GO:0004812">
    <property type="term" value="F:aminoacyl-tRNA ligase activity"/>
    <property type="evidence" value="ECO:0007669"/>
    <property type="project" value="UniProtKB-KW"/>
</dbReference>
<dbReference type="Pfam" id="PF02810">
    <property type="entry name" value="SEC-C"/>
    <property type="match status" value="1"/>
</dbReference>
<reference evidence="1 2" key="1">
    <citation type="journal article" date="2013" name="Nat. Commun.">
        <title>Genome sequence and functional genomic analysis of the oil-degrading bacterium Oleispira antarctica.</title>
        <authorList>
            <person name="Kube M."/>
            <person name="Chernikova T.N."/>
            <person name="Al-Ramahi Y."/>
            <person name="Beloqui A."/>
            <person name="Lopez-Cortez N."/>
            <person name="Guazzaroni M.E."/>
            <person name="Heipieper H.J."/>
            <person name="Klages S."/>
            <person name="Kotsyurbenko O.R."/>
            <person name="Langer I."/>
            <person name="Nechitaylo T.Y."/>
            <person name="Lunsdorf H."/>
            <person name="Fernandez M."/>
            <person name="Juarez S."/>
            <person name="Ciordia S."/>
            <person name="Singer A."/>
            <person name="Kagan O."/>
            <person name="Egorova O."/>
            <person name="Petit P.A."/>
            <person name="Stogios P."/>
            <person name="Kim Y."/>
            <person name="Tchigvintsev A."/>
            <person name="Flick R."/>
            <person name="Denaro R."/>
            <person name="Genovese M."/>
            <person name="Albar J.P."/>
            <person name="Reva O.N."/>
            <person name="Martinez-Gomariz M."/>
            <person name="Tran H."/>
            <person name="Ferrer M."/>
            <person name="Savchenko A."/>
            <person name="Yakunin A.F."/>
            <person name="Yakimov M.M."/>
            <person name="Golyshina O.V."/>
            <person name="Reinhardt R."/>
            <person name="Golyshin P.N."/>
        </authorList>
    </citation>
    <scope>NUCLEOTIDE SEQUENCE [LARGE SCALE GENOMIC DNA]</scope>
</reference>
<dbReference type="InterPro" id="IPR042252">
    <property type="entry name" value="MtfA_N"/>
</dbReference>
<protein>
    <submittedName>
        <fullName evidence="1">Phenylalanyl-tRNA synthetase, alpha subunit</fullName>
    </submittedName>
</protein>
<dbReference type="STRING" id="698738.OLEAN_C35040"/>
<dbReference type="HOGENOM" id="CLU_063037_0_1_6"/>
<accession>R4YRW4</accession>
<dbReference type="PATRIC" id="fig|698738.3.peg.3646"/>
<dbReference type="AlphaFoldDB" id="R4YRW4"/>
<dbReference type="PANTHER" id="PTHR30164:SF2">
    <property type="entry name" value="PROTEIN MTFA"/>
    <property type="match status" value="1"/>
</dbReference>
<dbReference type="SUPFAM" id="SSF55486">
    <property type="entry name" value="Metalloproteases ('zincins'), catalytic domain"/>
    <property type="match status" value="1"/>
</dbReference>
<dbReference type="EMBL" id="FO203512">
    <property type="protein sequence ID" value="CCK77680.1"/>
    <property type="molecule type" value="Genomic_DNA"/>
</dbReference>
<dbReference type="KEGG" id="oai:OLEAN_C35040"/>
<dbReference type="Proteomes" id="UP000032749">
    <property type="component" value="Chromosome"/>
</dbReference>
<keyword evidence="2" id="KW-1185">Reference proteome</keyword>
<dbReference type="GO" id="GO:0004177">
    <property type="term" value="F:aminopeptidase activity"/>
    <property type="evidence" value="ECO:0007669"/>
    <property type="project" value="TreeGrafter"/>
</dbReference>
<dbReference type="SUPFAM" id="SSF103642">
    <property type="entry name" value="Sec-C motif"/>
    <property type="match status" value="1"/>
</dbReference>
<dbReference type="Gene3D" id="3.40.390.10">
    <property type="entry name" value="Collagenase (Catalytic Domain)"/>
    <property type="match status" value="1"/>
</dbReference>
<dbReference type="Pfam" id="PF06167">
    <property type="entry name" value="Peptidase_M90"/>
    <property type="match status" value="1"/>
</dbReference>
<evidence type="ECO:0000313" key="2">
    <source>
        <dbReference type="Proteomes" id="UP000032749"/>
    </source>
</evidence>